<evidence type="ECO:0000256" key="7">
    <source>
        <dbReference type="ARBA" id="ARBA00022729"/>
    </source>
</evidence>
<dbReference type="Gene3D" id="2.60.40.10">
    <property type="entry name" value="Immunoglobulins"/>
    <property type="match status" value="1"/>
</dbReference>
<dbReference type="Pfam" id="PF07495">
    <property type="entry name" value="Y_Y_Y"/>
    <property type="match status" value="1"/>
</dbReference>
<dbReference type="PROSITE" id="PS50110">
    <property type="entry name" value="RESPONSE_REGULATORY"/>
    <property type="match status" value="2"/>
</dbReference>
<dbReference type="Pfam" id="PF01627">
    <property type="entry name" value="Hpt"/>
    <property type="match status" value="1"/>
</dbReference>
<dbReference type="SMART" id="SM00387">
    <property type="entry name" value="HATPase_c"/>
    <property type="match status" value="1"/>
</dbReference>
<dbReference type="FunFam" id="3.30.565.10:FF:000010">
    <property type="entry name" value="Sensor histidine kinase RcsC"/>
    <property type="match status" value="1"/>
</dbReference>
<dbReference type="Gene3D" id="3.30.450.40">
    <property type="match status" value="1"/>
</dbReference>
<evidence type="ECO:0000256" key="12">
    <source>
        <dbReference type="ARBA" id="ARBA00023026"/>
    </source>
</evidence>
<sequence length="1724" mass="183229">MRAIAGGRAAPGRWLAPFITALLLSIGHRAAADTPDRWKNLATPLFEHLGQEQGLPHPLAMALAQDGDGFIWIGTQRGLARWDGYRMRNFLHKTSDRSSLPADFIQSLHVDQQGRLWVGTSNAGAAMFDKANERFVRYPAGPKGLSSAAVNAISSDGRGGIWFGTAAGLDYLDPARGAVVRHRRAAADPRHNHIRALRIDHRGDLWIGSNAGLARRDAVGGKTEDLALHAPAAGHAIDDAVIAIGGDDRGQIAFGTLKSGIGVVDSGANRARILALDTVEDADSTMVLAVAQIGPGRWWATTYGGGIIEFDPDSGRGRRIVHRPAVASSFAHDRAAALLRDRSGMVWVSNERGVDFHNSTNRMVDTIFDGEGLLEVAVASFMRDSSGRVWVALGDHGIDLIGPDGARSAGLRPDPAKPETALPNRMVIAMTEAEPGEAWIGTQLGLYHTEAGGSRVKRVPLPRPNPFPRIGALLQRDGALWVGTDEGLVHLDPRTGKSKSYSQGPAGTGLSHNRIVALLPGANGSIWIGTRNGLNLLDPATGKIERMLASPDRPAGLSESMVSSLSMDQRGRLWVGTNGGGVCVLTGRDAGGAPLFERIGTAQGLPGDAVSALGQEYAGHIFASSIDGIAAIDTRTLRARAFGRADGLALRAYFGGAVLNLGKQVLFGSSGGYAVVHMDQMAEWTFRPPVAVTSIRLDGRVVPAPLLLSGRAEGLRIPPGTKSFEVEIAALDFSDSTRNRYAFWLEGYDKGWVEGDASRRFAAYANLAPGRYLLRLRGSNRNGLWSGQALSMPVSVLPAPHQTAWAYLGYALAALALGWSLFHWRVRHLQRSRARLQALVYSRTRHLEELGAIVKAVNEQLDFDAMLATVLRESAIIEGVESAFALVRDGASDTLSLRAQWEARGAPRYWPDLSLADAHARFVTGGRSVTDDIFLCDEGCARLAVRICFDQQVQGYLVFEHGQRNIAFKADDIELLKALKEPFVSAFQKAHAIGLIKQARASAEAATRAKSDFLANISHEIRTPMNAILGFAGLGAHLALPVQPLEYFRKIGRAGQSLLGIINDVLDFSKIESGKFELEAVPFDLRDTLDQVADLFAWQAAEKGLELLVWVAPEVPAGIVGDPLRLSQVLVNLVGNALKFTARGAIELRVEVARGKPGGAADDLAKRHIDLRFTVADSGVGVSPEQQARLFQAFSQADTSTTRVYGGTGLGLVISQQLVGMMGGVIEVDSALGAGSRFSFTVALGTPAAPAAPQWGTPDGARGKKILIVDDSAPVREVLELQLRSFGFDASAVDSGAAALAALSEHPYDLVLMDWNMPEMDGVEATRRIKNDASLKVMPMIIMVTAFAREQVKLAAEQAGIDAFLIKPVSAAQLLYSVLGTLGFEARMPALLATLPPSAAALRIRGARVLVVDDNGINQQVASEILQRAGVRVALAGSGVEAAAMVDHADFDAVLMDIQMPGMDGYQATAIIRETKRHAQLPIIAMTAHAVAGYRESCIAMGMNDYVSKPIDPDTLYAVLANWVDVDPGRVGAAAPVDALEAEQLRHRESDLVAQERGMPSKVKTFAVAKAGALRIGGARPANGLLHPPQLPAAAPPQAAPVSLPGVDIDAALVRLGGNAALLTRLLGMFVEDFADSPLRIGQAITGADFGGAAQLVHKVRGAAGNLSANELHEAAGELEHLLTTGEHAQLETSLATFVALFDAALDSARGHLAQAGGAVPASA</sequence>
<dbReference type="Proteomes" id="UP000241421">
    <property type="component" value="Unassembled WGS sequence"/>
</dbReference>
<evidence type="ECO:0000256" key="9">
    <source>
        <dbReference type="ARBA" id="ARBA00022840"/>
    </source>
</evidence>
<evidence type="ECO:0000256" key="6">
    <source>
        <dbReference type="ARBA" id="ARBA00022692"/>
    </source>
</evidence>
<feature type="domain" description="Response regulatory" evidence="19">
    <location>
        <begin position="1408"/>
        <end position="1524"/>
    </location>
</feature>
<dbReference type="SUPFAM" id="SSF50998">
    <property type="entry name" value="Quinoprotein alcohol dehydrogenase-like"/>
    <property type="match status" value="1"/>
</dbReference>
<dbReference type="InterPro" id="IPR011047">
    <property type="entry name" value="Quinoprotein_ADH-like_sf"/>
</dbReference>
<reference evidence="21 22" key="1">
    <citation type="submission" date="2018-04" db="EMBL/GenBank/DDBJ databases">
        <title>Massilia violaceinigra sp. nov., a novel purple-pigmented bacterium isolated from Tianshan glacier, Xinjiang, China.</title>
        <authorList>
            <person name="Wang H."/>
        </authorList>
    </citation>
    <scope>NUCLEOTIDE SEQUENCE [LARGE SCALE GENOMIC DNA]</scope>
    <source>
        <strain evidence="21 22">B448-2</strain>
    </source>
</reference>
<keyword evidence="11" id="KW-0902">Two-component regulatory system</keyword>
<dbReference type="InterPro" id="IPR004358">
    <property type="entry name" value="Sig_transdc_His_kin-like_C"/>
</dbReference>
<evidence type="ECO:0000256" key="15">
    <source>
        <dbReference type="ARBA" id="ARBA00070152"/>
    </source>
</evidence>
<comment type="catalytic activity">
    <reaction evidence="1">
        <text>ATP + protein L-histidine = ADP + protein N-phospho-L-histidine.</text>
        <dbReference type="EC" id="2.7.13.3"/>
    </reaction>
</comment>
<dbReference type="CDD" id="cd16922">
    <property type="entry name" value="HATPase_EvgS-ArcB-TorS-like"/>
    <property type="match status" value="1"/>
</dbReference>
<dbReference type="SUPFAM" id="SSF55874">
    <property type="entry name" value="ATPase domain of HSP90 chaperone/DNA topoisomerase II/histidine kinase"/>
    <property type="match status" value="1"/>
</dbReference>
<evidence type="ECO:0000313" key="21">
    <source>
        <dbReference type="EMBL" id="PWF48654.1"/>
    </source>
</evidence>
<dbReference type="SMART" id="SM00388">
    <property type="entry name" value="HisKA"/>
    <property type="match status" value="1"/>
</dbReference>
<feature type="modified residue" description="Phosphohistidine" evidence="16">
    <location>
        <position position="1658"/>
    </location>
</feature>
<dbReference type="SUPFAM" id="SSF47384">
    <property type="entry name" value="Homodimeric domain of signal transducing histidine kinase"/>
    <property type="match status" value="1"/>
</dbReference>
<feature type="domain" description="Histidine kinase" evidence="18">
    <location>
        <begin position="1016"/>
        <end position="1246"/>
    </location>
</feature>
<dbReference type="PROSITE" id="PS50894">
    <property type="entry name" value="HPT"/>
    <property type="match status" value="1"/>
</dbReference>
<evidence type="ECO:0000256" key="13">
    <source>
        <dbReference type="ARBA" id="ARBA00023136"/>
    </source>
</evidence>
<dbReference type="Pfam" id="PF00072">
    <property type="entry name" value="Response_reg"/>
    <property type="match status" value="2"/>
</dbReference>
<accession>A0A2U2HMA8</accession>
<dbReference type="SMART" id="SM00448">
    <property type="entry name" value="REC"/>
    <property type="match status" value="2"/>
</dbReference>
<evidence type="ECO:0000256" key="5">
    <source>
        <dbReference type="ARBA" id="ARBA00022553"/>
    </source>
</evidence>
<dbReference type="Gene3D" id="3.30.565.10">
    <property type="entry name" value="Histidine kinase-like ATPase, C-terminal domain"/>
    <property type="match status" value="1"/>
</dbReference>
<feature type="domain" description="Response regulatory" evidence="19">
    <location>
        <begin position="1265"/>
        <end position="1382"/>
    </location>
</feature>
<evidence type="ECO:0000256" key="17">
    <source>
        <dbReference type="PROSITE-ProRule" id="PRU00169"/>
    </source>
</evidence>
<dbReference type="Gene3D" id="2.130.10.10">
    <property type="entry name" value="YVTN repeat-like/Quinoprotein amine dehydrogenase"/>
    <property type="match status" value="3"/>
</dbReference>
<dbReference type="InterPro" id="IPR011123">
    <property type="entry name" value="Y_Y_Y"/>
</dbReference>
<evidence type="ECO:0000256" key="3">
    <source>
        <dbReference type="ARBA" id="ARBA00012438"/>
    </source>
</evidence>
<dbReference type="CDD" id="cd00082">
    <property type="entry name" value="HisKA"/>
    <property type="match status" value="1"/>
</dbReference>
<dbReference type="GO" id="GO:0000155">
    <property type="term" value="F:phosphorelay sensor kinase activity"/>
    <property type="evidence" value="ECO:0007669"/>
    <property type="project" value="InterPro"/>
</dbReference>
<dbReference type="InterPro" id="IPR036641">
    <property type="entry name" value="HPT_dom_sf"/>
</dbReference>
<evidence type="ECO:0000259" key="18">
    <source>
        <dbReference type="PROSITE" id="PS50109"/>
    </source>
</evidence>
<dbReference type="RefSeq" id="WP_106757391.1">
    <property type="nucleotide sequence ID" value="NZ_PXWF02000162.1"/>
</dbReference>
<dbReference type="PANTHER" id="PTHR45339">
    <property type="entry name" value="HYBRID SIGNAL TRANSDUCTION HISTIDINE KINASE J"/>
    <property type="match status" value="1"/>
</dbReference>
<dbReference type="EC" id="2.7.13.3" evidence="3"/>
<evidence type="ECO:0000256" key="4">
    <source>
        <dbReference type="ARBA" id="ARBA00022475"/>
    </source>
</evidence>
<dbReference type="GO" id="GO:0005886">
    <property type="term" value="C:plasma membrane"/>
    <property type="evidence" value="ECO:0007669"/>
    <property type="project" value="UniProtKB-SubCell"/>
</dbReference>
<feature type="modified residue" description="4-aspartylphosphate" evidence="17">
    <location>
        <position position="1457"/>
    </location>
</feature>
<dbReference type="SUPFAM" id="SSF55781">
    <property type="entry name" value="GAF domain-like"/>
    <property type="match status" value="1"/>
</dbReference>
<feature type="domain" description="HPt" evidence="20">
    <location>
        <begin position="1619"/>
        <end position="1716"/>
    </location>
</feature>
<dbReference type="InterPro" id="IPR011006">
    <property type="entry name" value="CheY-like_superfamily"/>
</dbReference>
<dbReference type="Pfam" id="PF00512">
    <property type="entry name" value="HisKA"/>
    <property type="match status" value="1"/>
</dbReference>
<dbReference type="GO" id="GO:0005524">
    <property type="term" value="F:ATP binding"/>
    <property type="evidence" value="ECO:0007669"/>
    <property type="project" value="UniProtKB-KW"/>
</dbReference>
<evidence type="ECO:0000256" key="14">
    <source>
        <dbReference type="ARBA" id="ARBA00058004"/>
    </source>
</evidence>
<dbReference type="InterPro" id="IPR003594">
    <property type="entry name" value="HATPase_dom"/>
</dbReference>
<dbReference type="InterPro" id="IPR001789">
    <property type="entry name" value="Sig_transdc_resp-reg_receiver"/>
</dbReference>
<protein>
    <recommendedName>
        <fullName evidence="15">Virulence sensor protein BvgS</fullName>
        <ecNumber evidence="3">2.7.13.3</ecNumber>
    </recommendedName>
</protein>
<evidence type="ECO:0000256" key="1">
    <source>
        <dbReference type="ARBA" id="ARBA00000085"/>
    </source>
</evidence>
<keyword evidence="7" id="KW-0732">Signal</keyword>
<comment type="caution">
    <text evidence="21">The sequence shown here is derived from an EMBL/GenBank/DDBJ whole genome shotgun (WGS) entry which is preliminary data.</text>
</comment>
<dbReference type="Gene3D" id="1.10.287.130">
    <property type="match status" value="1"/>
</dbReference>
<dbReference type="EMBL" id="PXWF02000162">
    <property type="protein sequence ID" value="PWF48654.1"/>
    <property type="molecule type" value="Genomic_DNA"/>
</dbReference>
<comment type="subcellular location">
    <subcellularLocation>
        <location evidence="2">Cell membrane</location>
        <topology evidence="2">Multi-pass membrane protein</topology>
    </subcellularLocation>
</comment>
<dbReference type="InterPro" id="IPR013783">
    <property type="entry name" value="Ig-like_fold"/>
</dbReference>
<evidence type="ECO:0000256" key="10">
    <source>
        <dbReference type="ARBA" id="ARBA00022989"/>
    </source>
</evidence>
<keyword evidence="8" id="KW-0547">Nucleotide-binding</keyword>
<evidence type="ECO:0000256" key="2">
    <source>
        <dbReference type="ARBA" id="ARBA00004651"/>
    </source>
</evidence>
<keyword evidence="13" id="KW-0472">Membrane</keyword>
<dbReference type="PRINTS" id="PR00344">
    <property type="entry name" value="BCTRLSENSOR"/>
</dbReference>
<evidence type="ECO:0000313" key="22">
    <source>
        <dbReference type="Proteomes" id="UP000241421"/>
    </source>
</evidence>
<dbReference type="PROSITE" id="PS50109">
    <property type="entry name" value="HIS_KIN"/>
    <property type="match status" value="1"/>
</dbReference>
<dbReference type="Gene3D" id="1.20.120.160">
    <property type="entry name" value="HPT domain"/>
    <property type="match status" value="1"/>
</dbReference>
<dbReference type="OrthoDB" id="5477914at2"/>
<comment type="function">
    <text evidence="14">Member of the two-component regulatory system BvgS/BvgA. Phosphorylates BvgA via a four-step phosphorelay in response to environmental signals.</text>
</comment>
<dbReference type="SUPFAM" id="SSF47226">
    <property type="entry name" value="Histidine-containing phosphotransfer domain, HPT domain"/>
    <property type="match status" value="1"/>
</dbReference>
<keyword evidence="12" id="KW-0843">Virulence</keyword>
<evidence type="ECO:0000259" key="19">
    <source>
        <dbReference type="PROSITE" id="PS50110"/>
    </source>
</evidence>
<dbReference type="InterPro" id="IPR029016">
    <property type="entry name" value="GAF-like_dom_sf"/>
</dbReference>
<evidence type="ECO:0000256" key="8">
    <source>
        <dbReference type="ARBA" id="ARBA00022741"/>
    </source>
</evidence>
<keyword evidence="4" id="KW-1003">Cell membrane</keyword>
<keyword evidence="9" id="KW-0067">ATP-binding</keyword>
<dbReference type="InterPro" id="IPR015943">
    <property type="entry name" value="WD40/YVTN_repeat-like_dom_sf"/>
</dbReference>
<dbReference type="SUPFAM" id="SSF52172">
    <property type="entry name" value="CheY-like"/>
    <property type="match status" value="2"/>
</dbReference>
<dbReference type="PANTHER" id="PTHR45339:SF1">
    <property type="entry name" value="HYBRID SIGNAL TRANSDUCTION HISTIDINE KINASE J"/>
    <property type="match status" value="1"/>
</dbReference>
<dbReference type="InterPro" id="IPR005467">
    <property type="entry name" value="His_kinase_dom"/>
</dbReference>
<dbReference type="InterPro" id="IPR003661">
    <property type="entry name" value="HisK_dim/P_dom"/>
</dbReference>
<keyword evidence="6" id="KW-0812">Transmembrane</keyword>
<evidence type="ECO:0000256" key="16">
    <source>
        <dbReference type="PROSITE-ProRule" id="PRU00110"/>
    </source>
</evidence>
<dbReference type="Gene3D" id="3.40.50.2300">
    <property type="match status" value="2"/>
</dbReference>
<dbReference type="InterPro" id="IPR011110">
    <property type="entry name" value="Reg_prop"/>
</dbReference>
<dbReference type="InterPro" id="IPR036097">
    <property type="entry name" value="HisK_dim/P_sf"/>
</dbReference>
<keyword evidence="22" id="KW-1185">Reference proteome</keyword>
<dbReference type="CDD" id="cd17546">
    <property type="entry name" value="REC_hyHK_CKI1_RcsC-like"/>
    <property type="match status" value="2"/>
</dbReference>
<dbReference type="InterPro" id="IPR008207">
    <property type="entry name" value="Sig_transdc_His_kin_Hpt_dom"/>
</dbReference>
<organism evidence="21 22">
    <name type="scientific">Massilia glaciei</name>
    <dbReference type="NCBI Taxonomy" id="1524097"/>
    <lineage>
        <taxon>Bacteria</taxon>
        <taxon>Pseudomonadati</taxon>
        <taxon>Pseudomonadota</taxon>
        <taxon>Betaproteobacteria</taxon>
        <taxon>Burkholderiales</taxon>
        <taxon>Oxalobacteraceae</taxon>
        <taxon>Telluria group</taxon>
        <taxon>Massilia</taxon>
    </lineage>
</organism>
<name>A0A2U2HMA8_9BURK</name>
<evidence type="ECO:0000259" key="20">
    <source>
        <dbReference type="PROSITE" id="PS50894"/>
    </source>
</evidence>
<keyword evidence="21" id="KW-0418">Kinase</keyword>
<gene>
    <name evidence="21" type="ORF">C7C56_010610</name>
</gene>
<keyword evidence="21" id="KW-0808">Transferase</keyword>
<feature type="modified residue" description="4-aspartylphosphate" evidence="17">
    <location>
        <position position="1314"/>
    </location>
</feature>
<dbReference type="Pfam" id="PF02518">
    <property type="entry name" value="HATPase_c"/>
    <property type="match status" value="1"/>
</dbReference>
<dbReference type="InterPro" id="IPR036890">
    <property type="entry name" value="HATPase_C_sf"/>
</dbReference>
<proteinExistence type="predicted"/>
<keyword evidence="5 17" id="KW-0597">Phosphoprotein</keyword>
<evidence type="ECO:0000256" key="11">
    <source>
        <dbReference type="ARBA" id="ARBA00023012"/>
    </source>
</evidence>
<dbReference type="Pfam" id="PF07494">
    <property type="entry name" value="Reg_prop"/>
    <property type="match status" value="3"/>
</dbReference>
<keyword evidence="10" id="KW-1133">Transmembrane helix</keyword>